<dbReference type="Gene3D" id="2.10.25.10">
    <property type="entry name" value="Laminin"/>
    <property type="match status" value="1"/>
</dbReference>
<dbReference type="PANTHER" id="PTHR16897:SF2">
    <property type="entry name" value="OS03G0226600 PROTEIN"/>
    <property type="match status" value="1"/>
</dbReference>
<keyword evidence="4" id="KW-0472">Membrane</keyword>
<feature type="domain" description="Fibronectin type-III" evidence="7">
    <location>
        <begin position="691"/>
        <end position="794"/>
    </location>
</feature>
<dbReference type="InterPro" id="IPR002126">
    <property type="entry name" value="Cadherin-like_dom"/>
</dbReference>
<dbReference type="GO" id="GO:0007156">
    <property type="term" value="P:homophilic cell adhesion via plasma membrane adhesion molecules"/>
    <property type="evidence" value="ECO:0007669"/>
    <property type="project" value="InterPro"/>
</dbReference>
<dbReference type="Gene3D" id="2.60.40.10">
    <property type="entry name" value="Immunoglobulins"/>
    <property type="match status" value="2"/>
</dbReference>
<dbReference type="SUPFAM" id="SSF49265">
    <property type="entry name" value="Fibronectin type III"/>
    <property type="match status" value="2"/>
</dbReference>
<organism evidence="8 9">
    <name type="scientific">Pinctada imbricata</name>
    <name type="common">Atlantic pearl-oyster</name>
    <name type="synonym">Pinctada martensii</name>
    <dbReference type="NCBI Taxonomy" id="66713"/>
    <lineage>
        <taxon>Eukaryota</taxon>
        <taxon>Metazoa</taxon>
        <taxon>Spiralia</taxon>
        <taxon>Lophotrochozoa</taxon>
        <taxon>Mollusca</taxon>
        <taxon>Bivalvia</taxon>
        <taxon>Autobranchia</taxon>
        <taxon>Pteriomorphia</taxon>
        <taxon>Pterioida</taxon>
        <taxon>Pterioidea</taxon>
        <taxon>Pteriidae</taxon>
        <taxon>Pinctada</taxon>
    </lineage>
</organism>
<keyword evidence="4" id="KW-1133">Transmembrane helix</keyword>
<protein>
    <submittedName>
        <fullName evidence="8">Uncharacterized protein</fullName>
    </submittedName>
</protein>
<dbReference type="InterPro" id="IPR013783">
    <property type="entry name" value="Ig-like_fold"/>
</dbReference>
<proteinExistence type="predicted"/>
<dbReference type="CDD" id="cd11304">
    <property type="entry name" value="Cadherin_repeat"/>
    <property type="match status" value="1"/>
</dbReference>
<reference evidence="8" key="1">
    <citation type="submission" date="2019-08" db="EMBL/GenBank/DDBJ databases">
        <title>The improved chromosome-level genome for the pearl oyster Pinctada fucata martensii using PacBio sequencing and Hi-C.</title>
        <authorList>
            <person name="Zheng Z."/>
        </authorList>
    </citation>
    <scope>NUCLEOTIDE SEQUENCE</scope>
    <source>
        <strain evidence="8">ZZ-2019</strain>
        <tissue evidence="8">Adductor muscle</tissue>
    </source>
</reference>
<dbReference type="InterPro" id="IPR036116">
    <property type="entry name" value="FN3_sf"/>
</dbReference>
<feature type="transmembrane region" description="Helical" evidence="4">
    <location>
        <begin position="2762"/>
        <end position="2783"/>
    </location>
</feature>
<sequence length="2790" mass="307018">MYLVSVGSTPEPNVTDVVNRTQFLSSQTSTCFDLDPANHLIHGQTYYVTVWAYNGGNKQLNVSSTSDGVLVDLTLPIPGEVIDGKGDNFTNLDFTSNAARVEVQWRDYDDPESQILDFQIQVYRARNHSTDFELLQDWVKFDNTTSSVTWRNFTFEHNDVVKTTLKTTNGALNTVTNTTDGFVVDLSPPDLLYIRDGLTTTDIDYQADSTQLSASFSYEDEESGVDQYQIQVYELYQGTRSQIVPATRNEWVNLTGSTLTSHTETGLSLREGGKYSMRVGALNKAGFLASFETNGVIIDQSDPMIYWLRVGVIGPAPESRIDGYVWQSDRQGIKASWAAADPQSGIVDYQLAVGTTQVYYYQTDAYWENAYLILGATDVLSWFSVGMETSHYISGLTLDLSNEITKLPAYHVSIRAENGAGQTSTTPTYSTPIYIYEDNTAGLVIDGPDGTETVVGGASVELTNDMDYTLDSSSVTVQFSGFESTVHGVMKFEQAVGTQPGGEEVLPFTEFGVIQAEEDNVTGDGIASSGYAHMNLALQANQTYYTSIRAVTNNGDVIQANSDGFIVDQSPPEIVFDSLSGYNTMEYNITPSSQIYVVSEDSLTASWHYNDTESEVVRAWYAVGTYPRGEDIVARQLITVDDTLSYTLVSGTVTPDVSGKPNIITVWAENSVGLVSEVMSGSIIFDVSSAQPGTVTCPKFAQSTVPLDCTWSGFIDTESPIVTYYVTMGTAQGNDDVFNNGTVAGDVQRFTIDGVFGQLQHGVSYFVTVTAVNKVGMEISAFSDVIGVDLTPPTFGRVIDLHSVYRLDNTNNTATVEMNKKVCDTDEECDALDAICTESLTSLSVTWQPFGDLESGIVELQVAVGTSAGGGQIKAFETIPLDSKHYTVGGLNLNGHRQVYVTVKAMNEAGLSSVATSNGIYMSYLSQGKEPLSPVGIMDVTEGAEIDVDFQTDPSTIMAQWDVSGDPCPVVKYEWAIQRLDGVVISDFLDTSMGTSGMNDALTMLNGETYINMVRVTNALGYQYILRSNGVTIQDTPLLPGNVYDGDIAGFDLNFIPSRTTISANWNGFGLSSDAIVQIDINSGNPGLQQDSNQLAAQDRSQRVAYYMVAVGTDRRYNKTRDDVVPYTNVGTNTSVTFYDLDLTPNTAIYYFTVIAFSKSFSKATVTSNGFYVGEDGGVAAGTITMPGACVGNDTELEVQYEGFFSNLDILMYYVAISNHTQAVGTNCKLVVEGGTMSDADRIALFNVLDVTNNGKNTYTLLTGLQLEQSQTYYVWVIGTDQAGECDMTYTTFMVDITEPTMGQISAGRTFDWGVTFNQDDTTVNVTWLGFEDPESGLSGYKVSLWRNVSCLTGSTTEVVQDWITLTGNYSFYQFVEQNLSSSSLYFVKLRAINCAGLETEIVTMPILIETSTPTAGTVKDGDDFTSNTLWSNNASQISGSFLHYPSLDPELCPSQSIQMKNPTWSTLTKQGFLDPYGEQWKIRYDPIYVIPAPVEDMITLKLLLTTDTSGNDIMGAGAIYRDAQMYGDGLTEFTLKAADQDGEAVTEILFWDGPEEGIASHKHQLLNVVFDNCECCFVNPIPATCGVCNCNQYLTEKGYFLNETFSTTTPGTTTTAKTDQGTPYNVVDAQGTSLLNKPDSNRVTMRQSCGVQLYSGHSTNETDKGTPYNVVDSQGTSLLYKPDSNRVTMRQSCGVQLYSANQVTNERAYVVSWCRFFNSTRETYKLRTDININPASGYYDYIIDFEVRSEGSILPTWCMVFYAQGVKINQLCGIPHLSSNTYLFLHVFKKDNSLPTHSNKFTSWAAYASFSHINVPPPVETLCRSGTQFRSGTNPVVLYEAGIGTSPLTTNVLEYRNISAPCIPCYNDCSHFICNATCSTNETLVTFTLDDLDLQSYQLSLNSTEDEYVPFYITVRMTTVTGDQAISSSNGFYVDTTPPVFDSDIMAQEIYYDVSQGVSVPVRYQSSNSTIKSIWKCNDNESGIIDYTWAIGSTPGAEDIQNYTSVGQNIVGVNSRLEGVLEHNTTYFVSVVCTNGAGLTAQYMDQQGVTVILELPFLDSINITIPDTDSFDLYFSTSTNFSYYVIPRNAQYQYSQESIGVTFSKSLDPTVVRYDFCVGTEEFADDVVPCTWVSYNTSGSAKVKNGFLYVNDVPVRNLSDLMPVQDFTSVTTRDNTFRMPVGQTLFVMIRLCNLAGQCTNKSAGSSFILANYTVVLNSHNGSVINYVDNIVTSRKRATTMLNFFTTDVLDPGQTIAYTPLAEADLTTDYGSGASLNFISYIVNPNDTMDMVDRFLYNRFESYSYAFSIATLGNLPLPGPLTFVYTDPNALATNGSRALLIHWNPVMQHWESSSKTCTDLDPQEQEDYDEMTQQSIVKVCNTYRNTTPIENASSILDFDENHLYRPTLFVLSSVNAEIYNTPPQLNSSANITLLEDFGTVEYQLLAVDEENDAVNFEFDGNSADLLTIGTVEMDYTGFLRFIPCADCSGSESFTIILRENQTDPAIPVMSSTAEIFITVIPVNDAPKVFVSRFGESLTSADPTEPVRVFLEAKKAWNQNQWNDTVKVLVGAFDTELGEYLTYSILQPSAGTVRVTQVSRAVPTLDDTCDDVLTETMMLCADNYTQTLPHAGNRMSWMTFVLEFDQPMDIIGNYSTSIYFEDSNNGTSPPITIIFTILDFPCWYGASCAPASIYPCQDTHRSHSFDLYYICVCAPGYTSTYCTVEIDECASNPCIPPLTCIDKVNGYECTCESSNPNCILQPWMIALMVIGGLLLIVFIGVGIYRYRFKRA</sequence>
<dbReference type="CDD" id="cd00054">
    <property type="entry name" value="EGF_CA"/>
    <property type="match status" value="1"/>
</dbReference>
<dbReference type="PROSITE" id="PS50853">
    <property type="entry name" value="FN3"/>
    <property type="match status" value="1"/>
</dbReference>
<evidence type="ECO:0000256" key="2">
    <source>
        <dbReference type="PROSITE-ProRule" id="PRU00043"/>
    </source>
</evidence>
<dbReference type="CDD" id="cd00063">
    <property type="entry name" value="FN3"/>
    <property type="match status" value="1"/>
</dbReference>
<keyword evidence="9" id="KW-1185">Reference proteome</keyword>
<dbReference type="Proteomes" id="UP001186944">
    <property type="component" value="Unassembled WGS sequence"/>
</dbReference>
<evidence type="ECO:0000256" key="1">
    <source>
        <dbReference type="ARBA" id="ARBA00023157"/>
    </source>
</evidence>
<dbReference type="GO" id="GO:0016020">
    <property type="term" value="C:membrane"/>
    <property type="evidence" value="ECO:0007669"/>
    <property type="project" value="InterPro"/>
</dbReference>
<feature type="domain" description="Cadherin" evidence="6">
    <location>
        <begin position="2438"/>
        <end position="2529"/>
    </location>
</feature>
<name>A0AA88YGY1_PINIB</name>
<keyword evidence="4" id="KW-0812">Transmembrane</keyword>
<evidence type="ECO:0000256" key="3">
    <source>
        <dbReference type="PROSITE-ProRule" id="PRU00076"/>
    </source>
</evidence>
<accession>A0AA88YGY1</accession>
<keyword evidence="1" id="KW-1015">Disulfide bond</keyword>
<dbReference type="GO" id="GO:0005509">
    <property type="term" value="F:calcium ion binding"/>
    <property type="evidence" value="ECO:0007669"/>
    <property type="project" value="UniProtKB-UniRule"/>
</dbReference>
<dbReference type="InterPro" id="IPR003961">
    <property type="entry name" value="FN3_dom"/>
</dbReference>
<evidence type="ECO:0000313" key="9">
    <source>
        <dbReference type="Proteomes" id="UP001186944"/>
    </source>
</evidence>
<gene>
    <name evidence="8" type="ORF">FSP39_008103</name>
</gene>
<dbReference type="InterPro" id="IPR018097">
    <property type="entry name" value="EGF_Ca-bd_CS"/>
</dbReference>
<evidence type="ECO:0000313" key="8">
    <source>
        <dbReference type="EMBL" id="KAK3104702.1"/>
    </source>
</evidence>
<dbReference type="PANTHER" id="PTHR16897">
    <property type="entry name" value="OS10G0105400 PROTEIN"/>
    <property type="match status" value="1"/>
</dbReference>
<dbReference type="PROSITE" id="PS50026">
    <property type="entry name" value="EGF_3"/>
    <property type="match status" value="1"/>
</dbReference>
<dbReference type="InterPro" id="IPR000742">
    <property type="entry name" value="EGF"/>
</dbReference>
<evidence type="ECO:0000256" key="4">
    <source>
        <dbReference type="SAM" id="Phobius"/>
    </source>
</evidence>
<dbReference type="PROSITE" id="PS50268">
    <property type="entry name" value="CADHERIN_2"/>
    <property type="match status" value="1"/>
</dbReference>
<evidence type="ECO:0000259" key="6">
    <source>
        <dbReference type="PROSITE" id="PS50268"/>
    </source>
</evidence>
<dbReference type="EMBL" id="VSWD01000004">
    <property type="protein sequence ID" value="KAK3104702.1"/>
    <property type="molecule type" value="Genomic_DNA"/>
</dbReference>
<feature type="domain" description="EGF-like" evidence="5">
    <location>
        <begin position="2724"/>
        <end position="2758"/>
    </location>
</feature>
<evidence type="ECO:0000259" key="7">
    <source>
        <dbReference type="PROSITE" id="PS50853"/>
    </source>
</evidence>
<dbReference type="InterPro" id="IPR000152">
    <property type="entry name" value="EGF-type_Asp/Asn_hydroxyl_site"/>
</dbReference>
<keyword evidence="3" id="KW-0245">EGF-like domain</keyword>
<keyword evidence="2" id="KW-0106">Calcium</keyword>
<evidence type="ECO:0000259" key="5">
    <source>
        <dbReference type="PROSITE" id="PS50026"/>
    </source>
</evidence>
<comment type="caution">
    <text evidence="3">Lacks conserved residue(s) required for the propagation of feature annotation.</text>
</comment>
<comment type="caution">
    <text evidence="8">The sequence shown here is derived from an EMBL/GenBank/DDBJ whole genome shotgun (WGS) entry which is preliminary data.</text>
</comment>
<dbReference type="PROSITE" id="PS01187">
    <property type="entry name" value="EGF_CA"/>
    <property type="match status" value="1"/>
</dbReference>
<dbReference type="PROSITE" id="PS01186">
    <property type="entry name" value="EGF_2"/>
    <property type="match status" value="1"/>
</dbReference>
<dbReference type="PROSITE" id="PS00010">
    <property type="entry name" value="ASX_HYDROXYL"/>
    <property type="match status" value="1"/>
</dbReference>
<dbReference type="SMART" id="SM00060">
    <property type="entry name" value="FN3"/>
    <property type="match status" value="6"/>
</dbReference>